<keyword evidence="2" id="KW-1185">Reference proteome</keyword>
<comment type="caution">
    <text evidence="1">The sequence shown here is derived from an EMBL/GenBank/DDBJ whole genome shotgun (WGS) entry which is preliminary data.</text>
</comment>
<dbReference type="AlphaFoldDB" id="A0A9N9VBH3"/>
<dbReference type="Proteomes" id="UP000696573">
    <property type="component" value="Unassembled WGS sequence"/>
</dbReference>
<proteinExistence type="predicted"/>
<feature type="non-terminal residue" evidence="1">
    <location>
        <position position="144"/>
    </location>
</feature>
<evidence type="ECO:0000313" key="1">
    <source>
        <dbReference type="EMBL" id="CAH0023012.1"/>
    </source>
</evidence>
<organism evidence="1 2">
    <name type="scientific">Clonostachys rhizophaga</name>
    <dbReference type="NCBI Taxonomy" id="160324"/>
    <lineage>
        <taxon>Eukaryota</taxon>
        <taxon>Fungi</taxon>
        <taxon>Dikarya</taxon>
        <taxon>Ascomycota</taxon>
        <taxon>Pezizomycotina</taxon>
        <taxon>Sordariomycetes</taxon>
        <taxon>Hypocreomycetidae</taxon>
        <taxon>Hypocreales</taxon>
        <taxon>Bionectriaceae</taxon>
        <taxon>Clonostachys</taxon>
    </lineage>
</organism>
<name>A0A9N9VBH3_9HYPO</name>
<protein>
    <submittedName>
        <fullName evidence="1">Uncharacterized protein</fullName>
    </submittedName>
</protein>
<dbReference type="EMBL" id="CABFNQ020000689">
    <property type="protein sequence ID" value="CAH0023012.1"/>
    <property type="molecule type" value="Genomic_DNA"/>
</dbReference>
<reference evidence="1" key="1">
    <citation type="submission" date="2021-10" db="EMBL/GenBank/DDBJ databases">
        <authorList>
            <person name="Piombo E."/>
        </authorList>
    </citation>
    <scope>NUCLEOTIDE SEQUENCE</scope>
</reference>
<accession>A0A9N9VBH3</accession>
<sequence length="144" mass="16145">MPQAPAKTPRLMEPAMSMWILHSIRLVNEAYRKPTTMGQEPVHIEIGRRTLYGDFVSAIGSDSEQQEGERCLGEASSHGGYCLSDGRVWNDFGYGFNIIYLAFKSKDIYHATTEPVKRGNCQQRIVGTEAGVGLFKFSQRTKNI</sequence>
<gene>
    <name evidence="1" type="ORF">CRHIZ90672A_00014178</name>
</gene>
<evidence type="ECO:0000313" key="2">
    <source>
        <dbReference type="Proteomes" id="UP000696573"/>
    </source>
</evidence>